<organism evidence="2 3">
    <name type="scientific">Monoraphidium neglectum</name>
    <dbReference type="NCBI Taxonomy" id="145388"/>
    <lineage>
        <taxon>Eukaryota</taxon>
        <taxon>Viridiplantae</taxon>
        <taxon>Chlorophyta</taxon>
        <taxon>core chlorophytes</taxon>
        <taxon>Chlorophyceae</taxon>
        <taxon>CS clade</taxon>
        <taxon>Sphaeropleales</taxon>
        <taxon>Selenastraceae</taxon>
        <taxon>Monoraphidium</taxon>
    </lineage>
</organism>
<dbReference type="EMBL" id="KK101675">
    <property type="protein sequence ID" value="KIZ00025.1"/>
    <property type="molecule type" value="Genomic_DNA"/>
</dbReference>
<dbReference type="RefSeq" id="XP_013899044.1">
    <property type="nucleotide sequence ID" value="XM_014043590.1"/>
</dbReference>
<dbReference type="PANTHER" id="PTHR47430">
    <property type="entry name" value="GB|AAC33480.1"/>
    <property type="match status" value="1"/>
</dbReference>
<dbReference type="OrthoDB" id="39591at2759"/>
<name>A0A0D2M9P2_9CHLO</name>
<reference evidence="2 3" key="1">
    <citation type="journal article" date="2013" name="BMC Genomics">
        <title>Reconstruction of the lipid metabolism for the microalga Monoraphidium neglectum from its genome sequence reveals characteristics suitable for biofuel production.</title>
        <authorList>
            <person name="Bogen C."/>
            <person name="Al-Dilaimi A."/>
            <person name="Albersmeier A."/>
            <person name="Wichmann J."/>
            <person name="Grundmann M."/>
            <person name="Rupp O."/>
            <person name="Lauersen K.J."/>
            <person name="Blifernez-Klassen O."/>
            <person name="Kalinowski J."/>
            <person name="Goesmann A."/>
            <person name="Mussgnug J.H."/>
            <person name="Kruse O."/>
        </authorList>
    </citation>
    <scope>NUCLEOTIDE SEQUENCE [LARGE SCALE GENOMIC DNA]</scope>
    <source>
        <strain evidence="2 3">SAG 48.87</strain>
    </source>
</reference>
<protein>
    <recommendedName>
        <fullName evidence="1">Myb-like domain-containing protein</fullName>
    </recommendedName>
</protein>
<dbReference type="Proteomes" id="UP000054498">
    <property type="component" value="Unassembled WGS sequence"/>
</dbReference>
<dbReference type="PROSITE" id="PS50090">
    <property type="entry name" value="MYB_LIKE"/>
    <property type="match status" value="1"/>
</dbReference>
<dbReference type="STRING" id="145388.A0A0D2M9P2"/>
<keyword evidence="3" id="KW-1185">Reference proteome</keyword>
<dbReference type="InterPro" id="IPR001005">
    <property type="entry name" value="SANT/Myb"/>
</dbReference>
<feature type="domain" description="Myb-like" evidence="1">
    <location>
        <begin position="1"/>
        <end position="52"/>
    </location>
</feature>
<accession>A0A0D2M9P2</accession>
<proteinExistence type="predicted"/>
<sequence length="96" mass="10251">MVARGEWDPKEDRLLVRALLTGGAAEEHEVDWGAAVPGRSEAQALKRWRLMLKALAPECRGSFGAAVQEAAHRIWGAARMAAAAEAAGQQDKGTAE</sequence>
<dbReference type="PANTHER" id="PTHR47430:SF4">
    <property type="entry name" value="GB|AAC33480.1"/>
    <property type="match status" value="1"/>
</dbReference>
<gene>
    <name evidence="2" type="ORF">MNEG_7939</name>
</gene>
<dbReference type="GeneID" id="25740815"/>
<evidence type="ECO:0000259" key="1">
    <source>
        <dbReference type="PROSITE" id="PS50090"/>
    </source>
</evidence>
<evidence type="ECO:0000313" key="2">
    <source>
        <dbReference type="EMBL" id="KIZ00025.1"/>
    </source>
</evidence>
<dbReference type="KEGG" id="mng:MNEG_7939"/>
<evidence type="ECO:0000313" key="3">
    <source>
        <dbReference type="Proteomes" id="UP000054498"/>
    </source>
</evidence>
<dbReference type="Gene3D" id="1.10.10.60">
    <property type="entry name" value="Homeodomain-like"/>
    <property type="match status" value="1"/>
</dbReference>
<dbReference type="AlphaFoldDB" id="A0A0D2M9P2"/>